<evidence type="ECO:0000313" key="2">
    <source>
        <dbReference type="EMBL" id="KAK1927283.1"/>
    </source>
</evidence>
<comment type="caution">
    <text evidence="2">The sequence shown here is derived from an EMBL/GenBank/DDBJ whole genome shotgun (WGS) entry which is preliminary data.</text>
</comment>
<feature type="region of interest" description="Disordered" evidence="1">
    <location>
        <begin position="1699"/>
        <end position="1722"/>
    </location>
</feature>
<feature type="region of interest" description="Disordered" evidence="1">
    <location>
        <begin position="1272"/>
        <end position="1292"/>
    </location>
</feature>
<feature type="compositionally biased region" description="Low complexity" evidence="1">
    <location>
        <begin position="249"/>
        <end position="260"/>
    </location>
</feature>
<feature type="compositionally biased region" description="Polar residues" evidence="1">
    <location>
        <begin position="15"/>
        <end position="40"/>
    </location>
</feature>
<name>A0AAD9FWF7_PAPLA</name>
<gene>
    <name evidence="2" type="ORF">DB88DRAFT_22973</name>
</gene>
<feature type="region of interest" description="Disordered" evidence="1">
    <location>
        <begin position="504"/>
        <end position="527"/>
    </location>
</feature>
<feature type="region of interest" description="Disordered" evidence="1">
    <location>
        <begin position="726"/>
        <end position="764"/>
    </location>
</feature>
<feature type="region of interest" description="Disordered" evidence="1">
    <location>
        <begin position="843"/>
        <end position="906"/>
    </location>
</feature>
<evidence type="ECO:0000313" key="3">
    <source>
        <dbReference type="Proteomes" id="UP001182556"/>
    </source>
</evidence>
<feature type="compositionally biased region" description="Pro residues" evidence="1">
    <location>
        <begin position="883"/>
        <end position="892"/>
    </location>
</feature>
<feature type="compositionally biased region" description="Low complexity" evidence="1">
    <location>
        <begin position="137"/>
        <end position="150"/>
    </location>
</feature>
<feature type="region of interest" description="Disordered" evidence="1">
    <location>
        <begin position="795"/>
        <end position="823"/>
    </location>
</feature>
<keyword evidence="3" id="KW-1185">Reference proteome</keyword>
<feature type="region of interest" description="Disordered" evidence="1">
    <location>
        <begin position="1145"/>
        <end position="1179"/>
    </location>
</feature>
<feature type="region of interest" description="Disordered" evidence="1">
    <location>
        <begin position="1520"/>
        <end position="1559"/>
    </location>
</feature>
<feature type="compositionally biased region" description="Polar residues" evidence="1">
    <location>
        <begin position="178"/>
        <end position="190"/>
    </location>
</feature>
<feature type="compositionally biased region" description="Polar residues" evidence="1">
    <location>
        <begin position="225"/>
        <end position="248"/>
    </location>
</feature>
<feature type="compositionally biased region" description="Polar residues" evidence="1">
    <location>
        <begin position="197"/>
        <end position="208"/>
    </location>
</feature>
<feature type="region of interest" description="Disordered" evidence="1">
    <location>
        <begin position="1423"/>
        <end position="1505"/>
    </location>
</feature>
<feature type="compositionally biased region" description="Basic and acidic residues" evidence="1">
    <location>
        <begin position="799"/>
        <end position="808"/>
    </location>
</feature>
<dbReference type="EMBL" id="JAODAN010000001">
    <property type="protein sequence ID" value="KAK1927283.1"/>
    <property type="molecule type" value="Genomic_DNA"/>
</dbReference>
<evidence type="ECO:0000256" key="1">
    <source>
        <dbReference type="SAM" id="MobiDB-lite"/>
    </source>
</evidence>
<feature type="compositionally biased region" description="Polar residues" evidence="1">
    <location>
        <begin position="1440"/>
        <end position="1458"/>
    </location>
</feature>
<feature type="compositionally biased region" description="Polar residues" evidence="1">
    <location>
        <begin position="58"/>
        <end position="67"/>
    </location>
</feature>
<protein>
    <submittedName>
        <fullName evidence="2">Uncharacterized protein</fullName>
    </submittedName>
</protein>
<feature type="region of interest" description="Disordered" evidence="1">
    <location>
        <begin position="1933"/>
        <end position="1992"/>
    </location>
</feature>
<feature type="region of interest" description="Disordered" evidence="1">
    <location>
        <begin position="1766"/>
        <end position="1794"/>
    </location>
</feature>
<feature type="compositionally biased region" description="Low complexity" evidence="1">
    <location>
        <begin position="850"/>
        <end position="861"/>
    </location>
</feature>
<feature type="compositionally biased region" description="Polar residues" evidence="1">
    <location>
        <begin position="1784"/>
        <end position="1794"/>
    </location>
</feature>
<feature type="compositionally biased region" description="Polar residues" evidence="1">
    <location>
        <begin position="669"/>
        <end position="686"/>
    </location>
</feature>
<dbReference type="Proteomes" id="UP001182556">
    <property type="component" value="Unassembled WGS sequence"/>
</dbReference>
<feature type="region of interest" description="Disordered" evidence="1">
    <location>
        <begin position="1"/>
        <end position="42"/>
    </location>
</feature>
<feature type="region of interest" description="Disordered" evidence="1">
    <location>
        <begin position="57"/>
        <end position="115"/>
    </location>
</feature>
<proteinExistence type="predicted"/>
<feature type="region of interest" description="Disordered" evidence="1">
    <location>
        <begin position="131"/>
        <end position="260"/>
    </location>
</feature>
<accession>A0AAD9FWF7</accession>
<sequence length="1992" mass="215145">MSHLRLPPSHPPYNAHSSTSARLGNTSANIPVPPNSSFRSSGVKHQMKKIPSVLFNKSIHSSPSSNKLRPAINERKETKQASPTRPLLASFSPKRAFGADKENNHTSKAGKAKQCKARKGLAELFGWVNHNHATQPSSTKPIKSISSPTSFVHTSGSRAPAPPPKDGRMPQVLKKQPSRTLSGRSSQSALSGFRSLQVPQETPQTRSRPSMGEDPFSRRGEGATVVTSVTRQPCGSSIRSSITTQKAESSSTTRTSMASSKALSVKTLVDEGTVMKSPETRSSTLTPASTLSMSLAAVSETVVAQSARGSMPHPSSILIDVPPRSASLGQGLDRAPVIHASSVDQPAHKSPTPIRISADSKEASVNKEPALKKERTKSKVWGIFGKKKSVLPVDGDREKRKEDRGLGDCQPAEEIAFFAASGVMITDFESRGEIALADPAPLSGANFSENMPPSRVEGSFAVHSCSRPPLPVLHVQQPSTDSKMSTFHDYSRPLPSLPVAPASVRSLTEAPEEPVRNAAIGPIPEQPVDGSRSNIAVALAHKGVPKRESLSGVFGLAIKKSVDKIKSQTSRASLRSEESLSGPVRSPVSCFKRKNLRSLAEEMETADNVEARVGEPSVPYQSRFGSAALAQACEVGNQKSQGDLRRVASATDKLSALVLIDFSPAPDTPSDNGSLAAPPSTTSLDASPTPIRRARSVVLTSKKSASSPLKANASISPLKFALHRSQLAKGAKQQGSPSGKDARSFGSKLKVQRPTAPSPPRTTSMVRKGMRNIFAPPTPPRSTLISEITTLSPSAATKVVDEETDSRQMSKPAARKPTLLREDSDVPADLKAIMGNLDVVDGRRKDSLRPSLPVGPVTLGLPPLPPHDRRSPRRNNIFSPPKHSLPPVPDIPPAFATRSSTALSSPIPPKLTLNLVDECDHRTSIFSDVLSIAEGDDAKENRNSFDFTGEYAALDIGYQRASFVEALASAQLSVPLPPLPHLPPLLDDSDLSADRVSDMLSLRDFSEDHHDADDEEVDDELEIEIATAVVQQTPRPSHIQSARTPRKSPFQGQAAFQAHAAQFKANLTEPSEVGQPRQPFYFVSQPAVVDPPANTRQGRRRAHRMDESGFSIASMSSVGSVIETGIAGDYTNYFEVNFTNHLESQARLQSAGHSRDPSTDSVVSDQRGGRRHHRRNSSILSIDSISEDLAAIMNGMSTGPPVSMFNTRRSGYVSRHRRAGSTDSVSFGRSDWAAHRRNASVESNASDISLVRLGRPGLGDRMFHRDGGVQLTSITGSPAENHDPNDQAASPVPTPLPARIAHDQGHRREGSYDSFFEHAMSTFAHDSIFDSSAQTMPDSLFDSTGIRTRDSIFDITKVDEESVFLSTRPALKEKERKFMLKGLRPVSTVSTATSTTVEVDERDIISSAKRGYVTCAYDMSPISKGPTACHEAEGEDETMSRSLAESTTSGRQVLNSSIVRPAKPRRRPARMHIQSGTASLAPQPETPALSSPSTSETSSRLSLETRFSSDAGSVFSSIGRFGHQRQKSSIQVQRQETIREEPSTATLRGLAASHRSKHHPVKVKGWDDEFEDADEEETPETIRYWNEWKREADAEYRRMKSYGVSSNSLREKQGEDRILTTADLMGFLAKSAEAYKPLDQLPIGRHIPHRRKSSLAESRQLLSPYGLPLPRPPTHGASLELDGRPKKVSLLTKFERTQKSSTGSALTIEESQPPCPGTASPARPVSAVSSVFAPFARELPPSPPPKLASIPFSPFAFPFDTFKRSNSDSPAMVKTSAAAPPSANGGSTERQRVNSNARRAALGWGRRRNSDGPTRVEQMAREYEATAKAMEGLPSDLREVVEQKVHVGGIPVNQRGKRSMPPMAVATTGEADAPTRPLRPVSLLSTLPPQKKGVTQPSLPLSHNTKDKVLEKRLTTEPVATRLPREALAVRSNIGSAPTASKRDSKAGTAPFTVHQDPPKLAKGVRPKASSRRTMANKPLAISRQPFAPLRV</sequence>
<feature type="compositionally biased region" description="Low complexity" evidence="1">
    <location>
        <begin position="1486"/>
        <end position="1504"/>
    </location>
</feature>
<reference evidence="2" key="1">
    <citation type="submission" date="2023-02" db="EMBL/GenBank/DDBJ databases">
        <title>Identification and recombinant expression of a fungal hydrolase from Papiliotrema laurentii that hydrolyzes apple cutin and clears colloidal polyester polyurethane.</title>
        <authorList>
            <consortium name="DOE Joint Genome Institute"/>
            <person name="Roman V.A."/>
            <person name="Bojanowski C."/>
            <person name="Crable B.R."/>
            <person name="Wagner D.N."/>
            <person name="Hung C.S."/>
            <person name="Nadeau L.J."/>
            <person name="Schratz L."/>
            <person name="Haridas S."/>
            <person name="Pangilinan J."/>
            <person name="Lipzen A."/>
            <person name="Na H."/>
            <person name="Yan M."/>
            <person name="Ng V."/>
            <person name="Grigoriev I.V."/>
            <person name="Spatafora J.W."/>
            <person name="Barlow D."/>
            <person name="Biffinger J."/>
            <person name="Kelley-Loughnane N."/>
            <person name="Varaljay V.A."/>
            <person name="Crookes-Goodson W.J."/>
        </authorList>
    </citation>
    <scope>NUCLEOTIDE SEQUENCE</scope>
    <source>
        <strain evidence="2">5307AH</strain>
    </source>
</reference>
<feature type="region of interest" description="Disordered" evidence="1">
    <location>
        <begin position="665"/>
        <end position="689"/>
    </location>
</feature>
<organism evidence="2 3">
    <name type="scientific">Papiliotrema laurentii</name>
    <name type="common">Cryptococcus laurentii</name>
    <dbReference type="NCBI Taxonomy" id="5418"/>
    <lineage>
        <taxon>Eukaryota</taxon>
        <taxon>Fungi</taxon>
        <taxon>Dikarya</taxon>
        <taxon>Basidiomycota</taxon>
        <taxon>Agaricomycotina</taxon>
        <taxon>Tremellomycetes</taxon>
        <taxon>Tremellales</taxon>
        <taxon>Rhynchogastremaceae</taxon>
        <taxon>Papiliotrema</taxon>
    </lineage>
</organism>